<keyword evidence="1 2" id="KW-0238">DNA-binding</keyword>
<feature type="domain" description="HTH tetR-type" evidence="3">
    <location>
        <begin position="9"/>
        <end position="69"/>
    </location>
</feature>
<dbReference type="SUPFAM" id="SSF46689">
    <property type="entry name" value="Homeodomain-like"/>
    <property type="match status" value="1"/>
</dbReference>
<evidence type="ECO:0000259" key="3">
    <source>
        <dbReference type="PROSITE" id="PS50977"/>
    </source>
</evidence>
<dbReference type="PANTHER" id="PTHR43479:SF11">
    <property type="entry name" value="ACREF_ENVCD OPERON REPRESSOR-RELATED"/>
    <property type="match status" value="1"/>
</dbReference>
<evidence type="ECO:0000313" key="5">
    <source>
        <dbReference type="Proteomes" id="UP000192738"/>
    </source>
</evidence>
<dbReference type="Proteomes" id="UP000192738">
    <property type="component" value="Unassembled WGS sequence"/>
</dbReference>
<dbReference type="Gene3D" id="1.10.357.10">
    <property type="entry name" value="Tetracycline Repressor, domain 2"/>
    <property type="match status" value="1"/>
</dbReference>
<evidence type="ECO:0000313" key="4">
    <source>
        <dbReference type="EMBL" id="SMC47766.1"/>
    </source>
</evidence>
<dbReference type="STRING" id="112901.SAMN04488500_103310"/>
<protein>
    <submittedName>
        <fullName evidence="4">Transcriptional regulator, TetR family</fullName>
    </submittedName>
</protein>
<dbReference type="InterPro" id="IPR023772">
    <property type="entry name" value="DNA-bd_HTH_TetR-type_CS"/>
</dbReference>
<dbReference type="PANTHER" id="PTHR43479">
    <property type="entry name" value="ACREF/ENVCD OPERON REPRESSOR-RELATED"/>
    <property type="match status" value="1"/>
</dbReference>
<dbReference type="OrthoDB" id="9814200at2"/>
<dbReference type="InterPro" id="IPR050624">
    <property type="entry name" value="HTH-type_Tx_Regulator"/>
</dbReference>
<dbReference type="RefSeq" id="WP_084574632.1">
    <property type="nucleotide sequence ID" value="NZ_CP155572.1"/>
</dbReference>
<sequence length="212" mass="24173">MARTPQDPQIRITEILDAADQLFFTKSYQGTTIKDIAKKMGVAQGMLYYYFKSKEELLETLLDRHASALISEIKEITCLNNNTPPPEKMALLVAAVLRKTSYKDGLLLNMLYDTQNLHIKDKLFRQLAVSLSPWLLNIIEEGTRNQDFCVSHPPTAVDYILMIMDFLSEALYEKTSADILFFRLRMAEALIEKALGAQEKTIHIRLTGQVKT</sequence>
<reference evidence="4 5" key="1">
    <citation type="submission" date="2017-04" db="EMBL/GenBank/DDBJ databases">
        <authorList>
            <person name="Afonso C.L."/>
            <person name="Miller P.J."/>
            <person name="Scott M.A."/>
            <person name="Spackman E."/>
            <person name="Goraichik I."/>
            <person name="Dimitrov K.M."/>
            <person name="Suarez D.L."/>
            <person name="Swayne D.E."/>
        </authorList>
    </citation>
    <scope>NUCLEOTIDE SEQUENCE [LARGE SCALE GENOMIC DNA]</scope>
    <source>
        <strain evidence="4 5">DSM 5090</strain>
    </source>
</reference>
<dbReference type="PRINTS" id="PR00455">
    <property type="entry name" value="HTHTETR"/>
</dbReference>
<dbReference type="AlphaFoldDB" id="A0A1W1ZHB7"/>
<dbReference type="GO" id="GO:0003677">
    <property type="term" value="F:DNA binding"/>
    <property type="evidence" value="ECO:0007669"/>
    <property type="project" value="UniProtKB-UniRule"/>
</dbReference>
<proteinExistence type="predicted"/>
<dbReference type="InterPro" id="IPR009057">
    <property type="entry name" value="Homeodomain-like_sf"/>
</dbReference>
<dbReference type="PROSITE" id="PS01081">
    <property type="entry name" value="HTH_TETR_1"/>
    <property type="match status" value="1"/>
</dbReference>
<dbReference type="EMBL" id="FWXI01000003">
    <property type="protein sequence ID" value="SMC47766.1"/>
    <property type="molecule type" value="Genomic_DNA"/>
</dbReference>
<organism evidence="4 5">
    <name type="scientific">Sporomusa malonica</name>
    <dbReference type="NCBI Taxonomy" id="112901"/>
    <lineage>
        <taxon>Bacteria</taxon>
        <taxon>Bacillati</taxon>
        <taxon>Bacillota</taxon>
        <taxon>Negativicutes</taxon>
        <taxon>Selenomonadales</taxon>
        <taxon>Sporomusaceae</taxon>
        <taxon>Sporomusa</taxon>
    </lineage>
</organism>
<dbReference type="InterPro" id="IPR001647">
    <property type="entry name" value="HTH_TetR"/>
</dbReference>
<name>A0A1W1ZHB7_9FIRM</name>
<evidence type="ECO:0000256" key="2">
    <source>
        <dbReference type="PROSITE-ProRule" id="PRU00335"/>
    </source>
</evidence>
<gene>
    <name evidence="4" type="ORF">SAMN04488500_103310</name>
</gene>
<keyword evidence="5" id="KW-1185">Reference proteome</keyword>
<feature type="DNA-binding region" description="H-T-H motif" evidence="2">
    <location>
        <begin position="32"/>
        <end position="51"/>
    </location>
</feature>
<dbReference type="Pfam" id="PF00440">
    <property type="entry name" value="TetR_N"/>
    <property type="match status" value="1"/>
</dbReference>
<dbReference type="PROSITE" id="PS50977">
    <property type="entry name" value="HTH_TETR_2"/>
    <property type="match status" value="1"/>
</dbReference>
<evidence type="ECO:0000256" key="1">
    <source>
        <dbReference type="ARBA" id="ARBA00023125"/>
    </source>
</evidence>
<accession>A0A1W1ZHB7</accession>